<dbReference type="GO" id="GO:0006351">
    <property type="term" value="P:DNA-templated transcription"/>
    <property type="evidence" value="ECO:0007669"/>
    <property type="project" value="InterPro"/>
</dbReference>
<evidence type="ECO:0000313" key="4">
    <source>
        <dbReference type="Proteomes" id="UP000243459"/>
    </source>
</evidence>
<feature type="region of interest" description="Disordered" evidence="1">
    <location>
        <begin position="840"/>
        <end position="925"/>
    </location>
</feature>
<dbReference type="OrthoDB" id="1884872at2759"/>
<feature type="region of interest" description="Disordered" evidence="1">
    <location>
        <begin position="1"/>
        <end position="22"/>
    </location>
</feature>
<gene>
    <name evidence="3" type="ORF">A4U43_C02F18970</name>
</gene>
<dbReference type="Pfam" id="PF07744">
    <property type="entry name" value="SPOC"/>
    <property type="match status" value="1"/>
</dbReference>
<accession>A0A5P1FJG2</accession>
<evidence type="ECO:0000259" key="2">
    <source>
        <dbReference type="PROSITE" id="PS51321"/>
    </source>
</evidence>
<keyword evidence="4" id="KW-1185">Reference proteome</keyword>
<dbReference type="OMA" id="MPNNRES"/>
<feature type="compositionally biased region" description="Polar residues" evidence="1">
    <location>
        <begin position="1"/>
        <end position="12"/>
    </location>
</feature>
<dbReference type="SUPFAM" id="SSF46942">
    <property type="entry name" value="Elongation factor TFIIS domain 2"/>
    <property type="match status" value="1"/>
</dbReference>
<feature type="compositionally biased region" description="Polar residues" evidence="1">
    <location>
        <begin position="137"/>
        <end position="167"/>
    </location>
</feature>
<dbReference type="SMART" id="SM00510">
    <property type="entry name" value="TFS2M"/>
    <property type="match status" value="1"/>
</dbReference>
<dbReference type="GO" id="GO:0005634">
    <property type="term" value="C:nucleus"/>
    <property type="evidence" value="ECO:0007669"/>
    <property type="project" value="TreeGrafter"/>
</dbReference>
<dbReference type="AlphaFoldDB" id="A0A5P1FJG2"/>
<feature type="compositionally biased region" description="Basic residues" evidence="1">
    <location>
        <begin position="844"/>
        <end position="859"/>
    </location>
</feature>
<dbReference type="InterPro" id="IPR036575">
    <property type="entry name" value="TFIIS_cen_dom_sf"/>
</dbReference>
<feature type="region of interest" description="Disordered" evidence="1">
    <location>
        <begin position="111"/>
        <end position="169"/>
    </location>
</feature>
<feature type="compositionally biased region" description="Polar residues" evidence="1">
    <location>
        <begin position="865"/>
        <end position="877"/>
    </location>
</feature>
<feature type="region of interest" description="Disordered" evidence="1">
    <location>
        <begin position="937"/>
        <end position="1004"/>
    </location>
</feature>
<name>A0A5P1FJG2_ASPOF</name>
<dbReference type="Pfam" id="PF07500">
    <property type="entry name" value="TFIIS_M"/>
    <property type="match status" value="1"/>
</dbReference>
<feature type="region of interest" description="Disordered" evidence="1">
    <location>
        <begin position="491"/>
        <end position="535"/>
    </location>
</feature>
<protein>
    <recommendedName>
        <fullName evidence="2">TFIIS central domain-containing protein</fullName>
    </recommendedName>
</protein>
<feature type="compositionally biased region" description="Basic and acidic residues" evidence="1">
    <location>
        <begin position="261"/>
        <end position="271"/>
    </location>
</feature>
<sequence>MPVATFNLTQMDSSDSSKASTSMPVNMATHMLSSASRQSAQMDLLPRFYSPIPVSVAPYPYQSAFSSEQATQMGLLSNIQAPTSGYMGSYLPQFSSASGLPSLIRGIPTTVNSGSQVSTSKKRPAQRQAPAKGQNLVAINQGSQQLSSTNKRTTQMVQPSKVQTESFESVRSKLRESLAASLAIGPDQQNKQQIAEKGSPKEAVITTSQAEAGIGSIELASNASASETSHEILVSNEQKCNGSQDVPREVDHNGITSEPMETGKPDVKEDQTTQTSLENETPFCSVGDELLLGHGLCWASEVDAENSETIIEQDVKRPKMSHELEQVTERPKLVDDKVTETTKSSEEEVTGDSKETILKNAERLAIRIEAELFKLFGGVNKKYKEKARSLLFNLKDRNNPELRERVLSGDIAPDRLCSMTAEELASKELSEWRLAKAEELAQMVVLPDTEVDMRRLVKKTHKGEFQVVELEQDDSISMEVAVGESVRSRIPAKANDVQTQPKSEENKVGAKPHETKASEASSLLEKDDSGDQKDARNMNTILNEKSDFMQDLMVDELKDTEFLPPIVSLDEFMQALDTEPPFDNLSVATELSEKSSDNSETEMDPESNSMQPNVDPTPAKLTSKLDSPEDVSGIKAPQSDTDSKDPKEIATSNSGKVDAISRPDGDVKSISVHVEPDTCIPDARSRSDNIWEGLLQLNISTVATVIGSYRSGEKTSTQEWPSVIEIKGRVRLDPFEKFLHDLPLSRSRAIMIVQFCWKEGTHESGRLNVCETANSYIADQRLGFAEPTPGVELYFCPPHPKTTEMLERHLPKDQTEPLSSVVNGLIGVVVWRRAHVTTISPRLSSHHKHSTSTKKHSSSRRQQQNVSNPKSSTYSKTQPDEPIDDVPPGFGPGSARDEDDLPEFDFSRSNSQKSTPALPPPPARPAQQMRELIFKYGKGDDAKKPLTGIQCWNDDDDDIPEWKPDRNNQPIPQPQQPQQLPPPPQLPPLPQPHTNYQQPTIHQQQQQPFFVNQNVMQPQQLMPMPVTLAMPQMNFMQVQQNLNPNMNINPGWQQGAPLWAPPAQMQPCHVNFNGQPSGGNNGQFYGVPVQNGMMGWRPDVPRNNGV</sequence>
<dbReference type="InterPro" id="IPR003618">
    <property type="entry name" value="TFIIS_cen_dom"/>
</dbReference>
<feature type="compositionally biased region" description="Basic and acidic residues" evidence="1">
    <location>
        <begin position="524"/>
        <end position="535"/>
    </location>
</feature>
<dbReference type="Gene3D" id="1.10.472.30">
    <property type="entry name" value="Transcription elongation factor S-II, central domain"/>
    <property type="match status" value="1"/>
</dbReference>
<dbReference type="EMBL" id="CM007382">
    <property type="protein sequence ID" value="ONK78456.1"/>
    <property type="molecule type" value="Genomic_DNA"/>
</dbReference>
<proteinExistence type="predicted"/>
<feature type="compositionally biased region" description="Low complexity" evidence="1">
    <location>
        <begin position="13"/>
        <end position="22"/>
    </location>
</feature>
<feature type="region of interest" description="Disordered" evidence="1">
    <location>
        <begin position="237"/>
        <end position="274"/>
    </location>
</feature>
<reference evidence="4" key="1">
    <citation type="journal article" date="2017" name="Nat. Commun.">
        <title>The asparagus genome sheds light on the origin and evolution of a young Y chromosome.</title>
        <authorList>
            <person name="Harkess A."/>
            <person name="Zhou J."/>
            <person name="Xu C."/>
            <person name="Bowers J.E."/>
            <person name="Van der Hulst R."/>
            <person name="Ayyampalayam S."/>
            <person name="Mercati F."/>
            <person name="Riccardi P."/>
            <person name="McKain M.R."/>
            <person name="Kakrana A."/>
            <person name="Tang H."/>
            <person name="Ray J."/>
            <person name="Groenendijk J."/>
            <person name="Arikit S."/>
            <person name="Mathioni S.M."/>
            <person name="Nakano M."/>
            <person name="Shan H."/>
            <person name="Telgmann-Rauber A."/>
            <person name="Kanno A."/>
            <person name="Yue Z."/>
            <person name="Chen H."/>
            <person name="Li W."/>
            <person name="Chen Y."/>
            <person name="Xu X."/>
            <person name="Zhang Y."/>
            <person name="Luo S."/>
            <person name="Chen H."/>
            <person name="Gao J."/>
            <person name="Mao Z."/>
            <person name="Pires J.C."/>
            <person name="Luo M."/>
            <person name="Kudrna D."/>
            <person name="Wing R.A."/>
            <person name="Meyers B.C."/>
            <person name="Yi K."/>
            <person name="Kong H."/>
            <person name="Lavrijsen P."/>
            <person name="Sunseri F."/>
            <person name="Falavigna A."/>
            <person name="Ye Y."/>
            <person name="Leebens-Mack J.H."/>
            <person name="Chen G."/>
        </authorList>
    </citation>
    <scope>NUCLEOTIDE SEQUENCE [LARGE SCALE GENOMIC DNA]</scope>
    <source>
        <strain evidence="4">cv. DH0086</strain>
    </source>
</reference>
<dbReference type="PANTHER" id="PTHR11477">
    <property type="entry name" value="TRANSCRIPTION FACTOR S-II ZINC FINGER DOMAIN-CONTAINING PROTEIN"/>
    <property type="match status" value="1"/>
</dbReference>
<evidence type="ECO:0000313" key="3">
    <source>
        <dbReference type="EMBL" id="ONK78456.1"/>
    </source>
</evidence>
<feature type="domain" description="TFIIS central" evidence="2">
    <location>
        <begin position="334"/>
        <end position="452"/>
    </location>
</feature>
<feature type="region of interest" description="Disordered" evidence="1">
    <location>
        <begin position="182"/>
        <end position="203"/>
    </location>
</feature>
<dbReference type="InterPro" id="IPR012921">
    <property type="entry name" value="SPOC_C"/>
</dbReference>
<dbReference type="Gramene" id="ONK78456">
    <property type="protein sequence ID" value="ONK78456"/>
    <property type="gene ID" value="A4U43_C02F18970"/>
</dbReference>
<dbReference type="PROSITE" id="PS51321">
    <property type="entry name" value="TFIIS_CENTRAL"/>
    <property type="match status" value="1"/>
</dbReference>
<feature type="compositionally biased region" description="Basic and acidic residues" evidence="1">
    <location>
        <begin position="502"/>
        <end position="517"/>
    </location>
</feature>
<evidence type="ECO:0000256" key="1">
    <source>
        <dbReference type="SAM" id="MobiDB-lite"/>
    </source>
</evidence>
<dbReference type="Proteomes" id="UP000243459">
    <property type="component" value="Chromosome 2"/>
</dbReference>
<feature type="compositionally biased region" description="Pro residues" evidence="1">
    <location>
        <begin position="971"/>
        <end position="991"/>
    </location>
</feature>
<dbReference type="CDD" id="cd21538">
    <property type="entry name" value="SPOC_TFIIS"/>
    <property type="match status" value="1"/>
</dbReference>
<dbReference type="PANTHER" id="PTHR11477:SF20">
    <property type="entry name" value="SPOC DOMAIN _ TRANSCRIPTION ELONGATION FACTOR S-II PROTEIN"/>
    <property type="match status" value="1"/>
</dbReference>
<organism evidence="3 4">
    <name type="scientific">Asparagus officinalis</name>
    <name type="common">Garden asparagus</name>
    <dbReference type="NCBI Taxonomy" id="4686"/>
    <lineage>
        <taxon>Eukaryota</taxon>
        <taxon>Viridiplantae</taxon>
        <taxon>Streptophyta</taxon>
        <taxon>Embryophyta</taxon>
        <taxon>Tracheophyta</taxon>
        <taxon>Spermatophyta</taxon>
        <taxon>Magnoliopsida</taxon>
        <taxon>Liliopsida</taxon>
        <taxon>Asparagales</taxon>
        <taxon>Asparagaceae</taxon>
        <taxon>Asparagoideae</taxon>
        <taxon>Asparagus</taxon>
    </lineage>
</organism>
<feature type="region of interest" description="Disordered" evidence="1">
    <location>
        <begin position="589"/>
        <end position="664"/>
    </location>
</feature>